<protein>
    <submittedName>
        <fullName evidence="2">Uncharacterized protein</fullName>
    </submittedName>
</protein>
<dbReference type="EMBL" id="DF238368">
    <property type="protein sequence ID" value="GAQ93288.1"/>
    <property type="molecule type" value="Genomic_DNA"/>
</dbReference>
<dbReference type="AlphaFoldDB" id="A0A1Y1IY97"/>
<name>A0A1Y1IY97_KLENI</name>
<dbReference type="Proteomes" id="UP000054558">
    <property type="component" value="Unassembled WGS sequence"/>
</dbReference>
<evidence type="ECO:0000313" key="2">
    <source>
        <dbReference type="EMBL" id="GAQ93288.1"/>
    </source>
</evidence>
<feature type="non-terminal residue" evidence="2">
    <location>
        <position position="357"/>
    </location>
</feature>
<accession>A0A1Y1IY97</accession>
<keyword evidence="3" id="KW-1185">Reference proteome</keyword>
<organism evidence="2 3">
    <name type="scientific">Klebsormidium nitens</name>
    <name type="common">Green alga</name>
    <name type="synonym">Ulothrix nitens</name>
    <dbReference type="NCBI Taxonomy" id="105231"/>
    <lineage>
        <taxon>Eukaryota</taxon>
        <taxon>Viridiplantae</taxon>
        <taxon>Streptophyta</taxon>
        <taxon>Klebsormidiophyceae</taxon>
        <taxon>Klebsormidiales</taxon>
        <taxon>Klebsormidiaceae</taxon>
        <taxon>Klebsormidium</taxon>
    </lineage>
</organism>
<evidence type="ECO:0000313" key="3">
    <source>
        <dbReference type="Proteomes" id="UP000054558"/>
    </source>
</evidence>
<keyword evidence="1" id="KW-0175">Coiled coil</keyword>
<sequence>MAMQGAARRVLGLVQGLAPALEQKLGGALAVQNLMNSDLHTTTSRSASQPADVPATAELHKPAALATALGETGKAQLPQALHQLTTTNYSRGGIDSSRRTGEGIRSLHNMRDNRGMGTTTLHEPELLQNLPAWLVRTLEECAPAIVISVAAWYNNKLREWADAKADLRKEIADTKEDVIKTQKELVAREKVIADGRVEVERMSRRLGLQTTLYLQKQGLFDMRGLLEYVGDDLYETLPPATNPSTARVTRTRKFESVLNDAAYAPLLTALSQHIEGSKRSADVARRLTQVYQQLSKHVHNRYTPAEWRASGDQLRIVEGALARADCRLLEEICTFFGIDFTNTKLEVEEGPPLEAEK</sequence>
<feature type="coiled-coil region" evidence="1">
    <location>
        <begin position="157"/>
        <end position="184"/>
    </location>
</feature>
<gene>
    <name evidence="2" type="ORF">KFL_014190010</name>
</gene>
<proteinExistence type="predicted"/>
<evidence type="ECO:0000256" key="1">
    <source>
        <dbReference type="SAM" id="Coils"/>
    </source>
</evidence>
<reference evidence="2 3" key="1">
    <citation type="journal article" date="2014" name="Nat. Commun.">
        <title>Klebsormidium flaccidum genome reveals primary factors for plant terrestrial adaptation.</title>
        <authorList>
            <person name="Hori K."/>
            <person name="Maruyama F."/>
            <person name="Fujisawa T."/>
            <person name="Togashi T."/>
            <person name="Yamamoto N."/>
            <person name="Seo M."/>
            <person name="Sato S."/>
            <person name="Yamada T."/>
            <person name="Mori H."/>
            <person name="Tajima N."/>
            <person name="Moriyama T."/>
            <person name="Ikeuchi M."/>
            <person name="Watanabe M."/>
            <person name="Wada H."/>
            <person name="Kobayashi K."/>
            <person name="Saito M."/>
            <person name="Masuda T."/>
            <person name="Sasaki-Sekimoto Y."/>
            <person name="Mashiguchi K."/>
            <person name="Awai K."/>
            <person name="Shimojima M."/>
            <person name="Masuda S."/>
            <person name="Iwai M."/>
            <person name="Nobusawa T."/>
            <person name="Narise T."/>
            <person name="Kondo S."/>
            <person name="Saito H."/>
            <person name="Sato R."/>
            <person name="Murakawa M."/>
            <person name="Ihara Y."/>
            <person name="Oshima-Yamada Y."/>
            <person name="Ohtaka K."/>
            <person name="Satoh M."/>
            <person name="Sonobe K."/>
            <person name="Ishii M."/>
            <person name="Ohtani R."/>
            <person name="Kanamori-Sato M."/>
            <person name="Honoki R."/>
            <person name="Miyazaki D."/>
            <person name="Mochizuki H."/>
            <person name="Umetsu J."/>
            <person name="Higashi K."/>
            <person name="Shibata D."/>
            <person name="Kamiya Y."/>
            <person name="Sato N."/>
            <person name="Nakamura Y."/>
            <person name="Tabata S."/>
            <person name="Ida S."/>
            <person name="Kurokawa K."/>
            <person name="Ohta H."/>
        </authorList>
    </citation>
    <scope>NUCLEOTIDE SEQUENCE [LARGE SCALE GENOMIC DNA]</scope>
    <source>
        <strain evidence="2 3">NIES-2285</strain>
    </source>
</reference>